<name>A0A8S1SL06_9CILI</name>
<feature type="coiled-coil region" evidence="1">
    <location>
        <begin position="842"/>
        <end position="895"/>
    </location>
</feature>
<comment type="caution">
    <text evidence="2">The sequence shown here is derived from an EMBL/GenBank/DDBJ whole genome shotgun (WGS) entry which is preliminary data.</text>
</comment>
<keyword evidence="3" id="KW-1185">Reference proteome</keyword>
<gene>
    <name evidence="2" type="ORF">PPENT_87.1.T0090171</name>
</gene>
<protein>
    <submittedName>
        <fullName evidence="2">Uncharacterized protein</fullName>
    </submittedName>
</protein>
<dbReference type="EMBL" id="CAJJDO010000009">
    <property type="protein sequence ID" value="CAD8140598.1"/>
    <property type="molecule type" value="Genomic_DNA"/>
</dbReference>
<feature type="coiled-coil region" evidence="1">
    <location>
        <begin position="272"/>
        <end position="306"/>
    </location>
</feature>
<feature type="coiled-coil region" evidence="1">
    <location>
        <begin position="668"/>
        <end position="786"/>
    </location>
</feature>
<proteinExistence type="predicted"/>
<feature type="coiled-coil region" evidence="1">
    <location>
        <begin position="342"/>
        <end position="629"/>
    </location>
</feature>
<keyword evidence="1" id="KW-0175">Coiled coil</keyword>
<reference evidence="2" key="1">
    <citation type="submission" date="2021-01" db="EMBL/GenBank/DDBJ databases">
        <authorList>
            <consortium name="Genoscope - CEA"/>
            <person name="William W."/>
        </authorList>
    </citation>
    <scope>NUCLEOTIDE SEQUENCE</scope>
</reference>
<evidence type="ECO:0000313" key="2">
    <source>
        <dbReference type="EMBL" id="CAD8140598.1"/>
    </source>
</evidence>
<sequence>MNDLMKKTNRASTFQNNQKLASRQIQDTFVSQTILDQNAVERWINEALREACVDEKQNNLKKLGLDRHSLKSAGLKDEEANRLYRSMFVYTVGFYEMLQDILKNFQLTANIWQVFGILLEYVAKGDFQLTINQIKKENSQKIEELNETLTQRENKFRSIEIMAQDEINKLQNILQDLNDQNNLLKLQRDNAELDFQQSNTAFEQEVTLRIKFQYRINEITSVYRELEQNYTKLSEELKELRILYDYTTNDLMKSKKHLECIIAEIDIKDNQIINFNQTIENQKRLLDEKENKILIQELKINKLSQDSIQDHSHYMNYEHQFNQLCMQFSNYKEENIYKLQKLEKYQRNYQDTLEMNKKLTNENQEIKQENVRLQNENKKQKIAIDSFEQLEQGYRSSILQLQQEIRDLIEEHEDEIKKYQKIQVEYQFGIQRISMQQEEILTLNQNIQQMKINKNSLNELLNNEKAENQQLKIVLEGKEETIKDLEKCLRFSQQRLQSHTLEMNEFENKLKQDFKTTEISYQKQIEQLQETIDTQNQDIINEKKKYEELQNKFESQIKELSDVKSLHNVLVFENNELIKKQVFSDNVINNENQRIGQLINEITSIRNKYEESLSKYKKLEIKFDQQQRQIYKDKSFLIDQYTNKIKNYQMMQKDMVHKMKFEDALSLLDRTNQKLITLNQSYKQADEQKKQLKNQNQQLNKEIEELNIKLQQQVNLIQTLYKDYNKSCNNLKIIKFKQLVYFASLKEVNKQLKQKTDNLFLIQNNNEDLKKQLIKLQEENFNQQQLIIRYRISLQGQNQKEDLTNEIQTQRKSQKFKSQNLIQVNSFDDQTAYLKNQVIQQNQSKNLKKSKFQNQIEQTQDKIFQQKQDNYNLPLKQLSKTVDLSQSLIENKQQQQIRKLNNLKIGDGLHEISIENDKNQEKSFFQSRSISVSQGSKSQRNKHQKGQLDFLMRVKKNTLIKNAKIDSKQFSQLFQIAREHYQS</sequence>
<dbReference type="AlphaFoldDB" id="A0A8S1SL06"/>
<organism evidence="2 3">
    <name type="scientific">Paramecium pentaurelia</name>
    <dbReference type="NCBI Taxonomy" id="43138"/>
    <lineage>
        <taxon>Eukaryota</taxon>
        <taxon>Sar</taxon>
        <taxon>Alveolata</taxon>
        <taxon>Ciliophora</taxon>
        <taxon>Intramacronucleata</taxon>
        <taxon>Oligohymenophorea</taxon>
        <taxon>Peniculida</taxon>
        <taxon>Parameciidae</taxon>
        <taxon>Paramecium</taxon>
    </lineage>
</organism>
<dbReference type="Proteomes" id="UP000689195">
    <property type="component" value="Unassembled WGS sequence"/>
</dbReference>
<feature type="coiled-coil region" evidence="1">
    <location>
        <begin position="131"/>
        <end position="243"/>
    </location>
</feature>
<accession>A0A8S1SL06</accession>
<evidence type="ECO:0000256" key="1">
    <source>
        <dbReference type="SAM" id="Coils"/>
    </source>
</evidence>
<evidence type="ECO:0000313" key="3">
    <source>
        <dbReference type="Proteomes" id="UP000689195"/>
    </source>
</evidence>
<dbReference type="OrthoDB" id="313593at2759"/>